<comment type="caution">
    <text evidence="5">The sequence shown here is derived from an EMBL/GenBank/DDBJ whole genome shotgun (WGS) entry which is preliminary data.</text>
</comment>
<keyword evidence="6" id="KW-1185">Reference proteome</keyword>
<protein>
    <submittedName>
        <fullName evidence="5">GNAT family N-acetyltransferase</fullName>
    </submittedName>
</protein>
<accession>A0A939FCY0</accession>
<name>A0A939FCY0_9ACTN</name>
<evidence type="ECO:0000256" key="2">
    <source>
        <dbReference type="ARBA" id="ARBA00023315"/>
    </source>
</evidence>
<evidence type="ECO:0000256" key="1">
    <source>
        <dbReference type="ARBA" id="ARBA00022679"/>
    </source>
</evidence>
<keyword evidence="2" id="KW-0012">Acyltransferase</keyword>
<dbReference type="InterPro" id="IPR051531">
    <property type="entry name" value="N-acetyltransferase"/>
</dbReference>
<evidence type="ECO:0000256" key="3">
    <source>
        <dbReference type="ARBA" id="ARBA00038502"/>
    </source>
</evidence>
<keyword evidence="1" id="KW-0808">Transferase</keyword>
<dbReference type="EMBL" id="JAFLRJ010000387">
    <property type="protein sequence ID" value="MBO0516328.1"/>
    <property type="molecule type" value="Genomic_DNA"/>
</dbReference>
<dbReference type="AlphaFoldDB" id="A0A939FCY0"/>
<organism evidence="5 6">
    <name type="scientific">Streptomyces beijiangensis</name>
    <dbReference type="NCBI Taxonomy" id="163361"/>
    <lineage>
        <taxon>Bacteria</taxon>
        <taxon>Bacillati</taxon>
        <taxon>Actinomycetota</taxon>
        <taxon>Actinomycetes</taxon>
        <taxon>Kitasatosporales</taxon>
        <taxon>Streptomycetaceae</taxon>
        <taxon>Streptomyces</taxon>
    </lineage>
</organism>
<reference evidence="5" key="1">
    <citation type="submission" date="2021-03" db="EMBL/GenBank/DDBJ databases">
        <title>Streptomyces poriferae sp. nov., a novel marine sponge-derived Actinobacteria species with anti-MRSA activity.</title>
        <authorList>
            <person name="Sandoval-Powers M."/>
            <person name="Kralova S."/>
            <person name="Nguyen G.-S."/>
            <person name="Fawwal D."/>
            <person name="Degnes K."/>
            <person name="Klinkenberg G."/>
            <person name="Sletta H."/>
            <person name="Wentzel A."/>
            <person name="Liles M.R."/>
        </authorList>
    </citation>
    <scope>NUCLEOTIDE SEQUENCE</scope>
    <source>
        <strain evidence="5">DSM 41794</strain>
    </source>
</reference>
<feature type="domain" description="N-acetyltransferase" evidence="4">
    <location>
        <begin position="6"/>
        <end position="169"/>
    </location>
</feature>
<dbReference type="Pfam" id="PF13302">
    <property type="entry name" value="Acetyltransf_3"/>
    <property type="match status" value="1"/>
</dbReference>
<dbReference type="PANTHER" id="PTHR43792:SF8">
    <property type="entry name" value="[RIBOSOMAL PROTEIN US5]-ALANINE N-ACETYLTRANSFERASE"/>
    <property type="match status" value="1"/>
</dbReference>
<evidence type="ECO:0000259" key="4">
    <source>
        <dbReference type="PROSITE" id="PS51186"/>
    </source>
</evidence>
<evidence type="ECO:0000313" key="6">
    <source>
        <dbReference type="Proteomes" id="UP000664167"/>
    </source>
</evidence>
<comment type="similarity">
    <text evidence="3">Belongs to the acetyltransferase family. RimJ subfamily.</text>
</comment>
<evidence type="ECO:0000313" key="5">
    <source>
        <dbReference type="EMBL" id="MBO0516328.1"/>
    </source>
</evidence>
<sequence length="180" mass="19842">MSDDLVTLRPVLEADLPLFEVFLTDPESAGEFSWTGWRDPRLWRRRWEESALLGDEGGALVVAAGAEGLGFVAWRKVPAWGGAYHWNIGVQLLPQACGKGAGTEAQRQLVAYLFAHSPVVRIEADTETGNLAEQRALEKAGFTREGVSRSVNFRDGEWRDGVRYSILRSDSAVPGSVLDR</sequence>
<dbReference type="GO" id="GO:0016747">
    <property type="term" value="F:acyltransferase activity, transferring groups other than amino-acyl groups"/>
    <property type="evidence" value="ECO:0007669"/>
    <property type="project" value="InterPro"/>
</dbReference>
<dbReference type="Proteomes" id="UP000664167">
    <property type="component" value="Unassembled WGS sequence"/>
</dbReference>
<dbReference type="SUPFAM" id="SSF55729">
    <property type="entry name" value="Acyl-CoA N-acyltransferases (Nat)"/>
    <property type="match status" value="1"/>
</dbReference>
<dbReference type="InterPro" id="IPR000182">
    <property type="entry name" value="GNAT_dom"/>
</dbReference>
<dbReference type="RefSeq" id="WP_206967976.1">
    <property type="nucleotide sequence ID" value="NZ_BAAAJJ010000002.1"/>
</dbReference>
<dbReference type="PANTHER" id="PTHR43792">
    <property type="entry name" value="GNAT FAMILY, PUTATIVE (AFU_ORTHOLOGUE AFUA_3G00765)-RELATED-RELATED"/>
    <property type="match status" value="1"/>
</dbReference>
<gene>
    <name evidence="5" type="ORF">J0695_31830</name>
</gene>
<dbReference type="PROSITE" id="PS51186">
    <property type="entry name" value="GNAT"/>
    <property type="match status" value="1"/>
</dbReference>
<proteinExistence type="inferred from homology"/>
<dbReference type="Gene3D" id="3.40.630.30">
    <property type="match status" value="1"/>
</dbReference>
<dbReference type="InterPro" id="IPR016181">
    <property type="entry name" value="Acyl_CoA_acyltransferase"/>
</dbReference>